<gene>
    <name evidence="2" type="ORF">Y88_2308</name>
</gene>
<keyword evidence="3" id="KW-1185">Reference proteome</keyword>
<dbReference type="STRING" id="983920.Y88_2308"/>
<dbReference type="EMBL" id="AEWJ01000024">
    <property type="protein sequence ID" value="EGD59869.1"/>
    <property type="molecule type" value="Genomic_DNA"/>
</dbReference>
<reference evidence="2 3" key="1">
    <citation type="journal article" date="2012" name="J. Bacteriol.">
        <title>Draft Genome Sequence of Novosphingobium nitrogenifigens Y88T.</title>
        <authorList>
            <person name="Strabala T.J."/>
            <person name="Macdonald L."/>
            <person name="Liu V."/>
            <person name="Smit A.M."/>
        </authorList>
    </citation>
    <scope>NUCLEOTIDE SEQUENCE [LARGE SCALE GENOMIC DNA]</scope>
    <source>
        <strain evidence="2 3">DSM 19370</strain>
    </source>
</reference>
<keyword evidence="1" id="KW-0472">Membrane</keyword>
<dbReference type="RefSeq" id="WP_008069703.1">
    <property type="nucleotide sequence ID" value="NZ_GL876933.1"/>
</dbReference>
<name>F1Z687_9SPHN</name>
<keyword evidence="1" id="KW-0812">Transmembrane</keyword>
<evidence type="ECO:0000256" key="1">
    <source>
        <dbReference type="SAM" id="Phobius"/>
    </source>
</evidence>
<keyword evidence="1" id="KW-1133">Transmembrane helix</keyword>
<comment type="caution">
    <text evidence="2">The sequence shown here is derived from an EMBL/GenBank/DDBJ whole genome shotgun (WGS) entry which is preliminary data.</text>
</comment>
<dbReference type="OrthoDB" id="10004723at2"/>
<dbReference type="InParanoid" id="F1Z687"/>
<dbReference type="AlphaFoldDB" id="F1Z687"/>
<protein>
    <submittedName>
        <fullName evidence="2">Extracellular solute-binding lipoprotein</fullName>
    </submittedName>
</protein>
<dbReference type="HOGENOM" id="CLU_586401_0_0_5"/>
<dbReference type="Proteomes" id="UP000004728">
    <property type="component" value="Unassembled WGS sequence"/>
</dbReference>
<organism evidence="2 3">
    <name type="scientific">Novosphingobium nitrogenifigens DSM 19370</name>
    <dbReference type="NCBI Taxonomy" id="983920"/>
    <lineage>
        <taxon>Bacteria</taxon>
        <taxon>Pseudomonadati</taxon>
        <taxon>Pseudomonadota</taxon>
        <taxon>Alphaproteobacteria</taxon>
        <taxon>Sphingomonadales</taxon>
        <taxon>Sphingomonadaceae</taxon>
        <taxon>Novosphingobium</taxon>
    </lineage>
</organism>
<evidence type="ECO:0000313" key="2">
    <source>
        <dbReference type="EMBL" id="EGD59869.1"/>
    </source>
</evidence>
<keyword evidence="2" id="KW-0449">Lipoprotein</keyword>
<evidence type="ECO:0000313" key="3">
    <source>
        <dbReference type="Proteomes" id="UP000004728"/>
    </source>
</evidence>
<feature type="transmembrane region" description="Helical" evidence="1">
    <location>
        <begin position="79"/>
        <end position="97"/>
    </location>
</feature>
<accession>F1Z687</accession>
<sequence length="466" mass="50606">MRRQICHALRIAAKKAAAGRGNPDCDGTLVSYAGRVAVGHVQSASLKPAAHWTPSRCYHGPALSIEVGKGMTENRKLKVMQALALVGIMLSAIPVGLSAKTQSPPRLPPIEDGWKRITAFGGSVGVYDIKMGGVWRQDIRLWEPKKALAACLEYGANPHSASSGSLGCELFLYPSSRELPQAAEALGVYEKQFEGAQTPAARLEIALRKHLGVGFEIQKSPTPEVLNHLVSYWQGSMVSLGELVAYTNDGAPEIVQWLFDHGAKICDNSGSGSAPRFSCINFYINADNSSTNVPGEGWTNRPFLQTLAVLERNGYHPHSANDIELTANALASSPTPSIWRLHDLFSPGDWQRVKALAASRIAANDAAALALRQKIQAQQNEVAATNQQAAARLGVKGQTVCRIIYENGENYQFRAYVEDRSATRLQLRAASLRNFHAELANYPYADTRISPGTIFWDDAGNWNSAC</sequence>
<proteinExistence type="predicted"/>